<keyword evidence="1" id="KW-0472">Membrane</keyword>
<dbReference type="InterPro" id="IPR013901">
    <property type="entry name" value="Anthrone_oxy"/>
</dbReference>
<dbReference type="EMBL" id="CP014164">
    <property type="protein sequence ID" value="AMC01723.1"/>
    <property type="molecule type" value="Genomic_DNA"/>
</dbReference>
<evidence type="ECO:0000313" key="2">
    <source>
        <dbReference type="EMBL" id="AMC01723.1"/>
    </source>
</evidence>
<reference evidence="2 3" key="1">
    <citation type="journal article" date="2016" name="Genome Announc.">
        <title>Complete Genome Sequences of Aerococcus christensenii CCUG 28831T, Aerococcus sanguinicola CCUG 43001T, Aerococcus urinae CCUG 36881T, Aerococcus urinaeequi CCUG 28094T, Aerococcus urinaehominis CCUG 42038 BT, and Aerococcus viridans CCUG 4311T.</title>
        <authorList>
            <person name="Carkaci D."/>
            <person name="Dargis R."/>
            <person name="Nielsen X.C."/>
            <person name="Skovgaard O."/>
            <person name="Fuursted K."/>
            <person name="Christensen J.J."/>
        </authorList>
    </citation>
    <scope>NUCLEOTIDE SEQUENCE [LARGE SCALE GENOMIC DNA]</scope>
    <source>
        <strain evidence="2 3">CCUG4311</strain>
    </source>
</reference>
<evidence type="ECO:0000256" key="1">
    <source>
        <dbReference type="SAM" id="Phobius"/>
    </source>
</evidence>
<sequence>MFQYNRLKERLLYRLKFKCIIKAISETIVEHILVRGEASMSIFQIVYVFCLAIQLGFYFSFSNTIMPVLGKQAGNVGQRIMQDINKQVENDQFLGSFFAPIFLFIAILLLGNPIDWQMYLSFVIYFAGVIGVTIAFNMPLNRQLANRKTRTDWAEFVQQWSRWNHVRTGSALVALALAIS</sequence>
<dbReference type="KEGG" id="avs:AWM76_09280"/>
<dbReference type="AlphaFoldDB" id="A0AAU8U6H4"/>
<keyword evidence="1" id="KW-1133">Transmembrane helix</keyword>
<gene>
    <name evidence="2" type="ORF">AWM76_09280</name>
</gene>
<reference evidence="3" key="2">
    <citation type="submission" date="2016-01" db="EMBL/GenBank/DDBJ databases">
        <title>Six Aerococcus type strain genome sequencing and assembly using PacBio and Illumina Hiseq.</title>
        <authorList>
            <person name="Carkaci D."/>
            <person name="Dargis R."/>
            <person name="Nielsen X.C."/>
            <person name="Skovgaard O."/>
            <person name="Fuursted K."/>
            <person name="Christensen J.J."/>
        </authorList>
    </citation>
    <scope>NUCLEOTIDE SEQUENCE [LARGE SCALE GENOMIC DNA]</scope>
    <source>
        <strain evidence="3">CCUG4311</strain>
    </source>
</reference>
<dbReference type="Proteomes" id="UP000066986">
    <property type="component" value="Chromosome"/>
</dbReference>
<evidence type="ECO:0000313" key="3">
    <source>
        <dbReference type="Proteomes" id="UP000066986"/>
    </source>
</evidence>
<feature type="transmembrane region" description="Helical" evidence="1">
    <location>
        <begin position="42"/>
        <end position="61"/>
    </location>
</feature>
<evidence type="ECO:0008006" key="4">
    <source>
        <dbReference type="Google" id="ProtNLM"/>
    </source>
</evidence>
<feature type="transmembrane region" description="Helical" evidence="1">
    <location>
        <begin position="93"/>
        <end position="110"/>
    </location>
</feature>
<keyword evidence="1" id="KW-0812">Transmembrane</keyword>
<organism evidence="2 3">
    <name type="scientific">Aerococcus viridans</name>
    <dbReference type="NCBI Taxonomy" id="1377"/>
    <lineage>
        <taxon>Bacteria</taxon>
        <taxon>Bacillati</taxon>
        <taxon>Bacillota</taxon>
        <taxon>Bacilli</taxon>
        <taxon>Lactobacillales</taxon>
        <taxon>Aerococcaceae</taxon>
        <taxon>Aerococcus</taxon>
    </lineage>
</organism>
<accession>A0AAU8U6H4</accession>
<feature type="transmembrane region" description="Helical" evidence="1">
    <location>
        <begin position="116"/>
        <end position="140"/>
    </location>
</feature>
<dbReference type="Pfam" id="PF08592">
    <property type="entry name" value="Anthrone_oxy"/>
    <property type="match status" value="1"/>
</dbReference>
<protein>
    <recommendedName>
        <fullName evidence="4">DUF1772 domain-containing protein</fullName>
    </recommendedName>
</protein>
<name>A0AAU8U6H4_9LACT</name>
<proteinExistence type="predicted"/>